<dbReference type="PROSITE" id="PS51421">
    <property type="entry name" value="RAS"/>
    <property type="match status" value="1"/>
</dbReference>
<dbReference type="PANTHER" id="PTHR24070">
    <property type="entry name" value="RAS, DI-RAS, AND RHEB FAMILY MEMBERS OF SMALL GTPASE SUPERFAMILY"/>
    <property type="match status" value="1"/>
</dbReference>
<protein>
    <submittedName>
        <fullName evidence="13">Uncharacterized protein</fullName>
    </submittedName>
</protein>
<dbReference type="EMBL" id="KB469297">
    <property type="protein sequence ID" value="EPQ58997.1"/>
    <property type="molecule type" value="Genomic_DNA"/>
</dbReference>
<dbReference type="HOGENOM" id="CLU_041217_9_8_1"/>
<dbReference type="PROSITE" id="PS51420">
    <property type="entry name" value="RHO"/>
    <property type="match status" value="1"/>
</dbReference>
<evidence type="ECO:0000256" key="5">
    <source>
        <dbReference type="ARBA" id="ARBA00022801"/>
    </source>
</evidence>
<evidence type="ECO:0000313" key="13">
    <source>
        <dbReference type="EMBL" id="EPQ58997.1"/>
    </source>
</evidence>
<keyword evidence="3" id="KW-0479">Metal-binding</keyword>
<keyword evidence="7" id="KW-0342">GTP-binding</keyword>
<keyword evidence="2" id="KW-0488">Methylation</keyword>
<evidence type="ECO:0000256" key="6">
    <source>
        <dbReference type="ARBA" id="ARBA00022842"/>
    </source>
</evidence>
<dbReference type="Proteomes" id="UP000030669">
    <property type="component" value="Unassembled WGS sequence"/>
</dbReference>
<proteinExistence type="inferred from homology"/>
<dbReference type="Gene3D" id="3.40.50.300">
    <property type="entry name" value="P-loop containing nucleotide triphosphate hydrolases"/>
    <property type="match status" value="1"/>
</dbReference>
<keyword evidence="6" id="KW-0460">Magnesium</keyword>
<dbReference type="GO" id="GO:0003924">
    <property type="term" value="F:GTPase activity"/>
    <property type="evidence" value="ECO:0007669"/>
    <property type="project" value="InterPro"/>
</dbReference>
<dbReference type="NCBIfam" id="TIGR00231">
    <property type="entry name" value="small_GTP"/>
    <property type="match status" value="1"/>
</dbReference>
<dbReference type="CDD" id="cd04137">
    <property type="entry name" value="RheB"/>
    <property type="match status" value="1"/>
</dbReference>
<keyword evidence="9" id="KW-0449">Lipoprotein</keyword>
<evidence type="ECO:0000256" key="12">
    <source>
        <dbReference type="ARBA" id="ARBA00049117"/>
    </source>
</evidence>
<dbReference type="GO" id="GO:0046872">
    <property type="term" value="F:metal ion binding"/>
    <property type="evidence" value="ECO:0007669"/>
    <property type="project" value="UniProtKB-KW"/>
</dbReference>
<dbReference type="PROSITE" id="PS51419">
    <property type="entry name" value="RAB"/>
    <property type="match status" value="1"/>
</dbReference>
<keyword evidence="14" id="KW-1185">Reference proteome</keyword>
<keyword evidence="5" id="KW-0378">Hydrolase</keyword>
<evidence type="ECO:0000256" key="9">
    <source>
        <dbReference type="ARBA" id="ARBA00023288"/>
    </source>
</evidence>
<accession>S7QIF2</accession>
<evidence type="ECO:0000256" key="7">
    <source>
        <dbReference type="ARBA" id="ARBA00023134"/>
    </source>
</evidence>
<dbReference type="InterPro" id="IPR005225">
    <property type="entry name" value="Small_GTP-bd"/>
</dbReference>
<dbReference type="GO" id="GO:0007165">
    <property type="term" value="P:signal transduction"/>
    <property type="evidence" value="ECO:0007669"/>
    <property type="project" value="InterPro"/>
</dbReference>
<keyword evidence="8" id="KW-0472">Membrane</keyword>
<evidence type="ECO:0000313" key="14">
    <source>
        <dbReference type="Proteomes" id="UP000030669"/>
    </source>
</evidence>
<sequence length="189" mass="21054">MPGDLLKRRKIAVLGARSVGKSSLVVQFIENHFVEGYYPTIENTFSKSIKYKGVEYDCDIIDTAGQDEYSILNAKHAIGIHGFVLVYSVTSRNSFNMIQTVYDKIVNFCGLPSIPCVIVGAKTDLQNRNRQVQPDEGENLAKENHAAWVETSAKNNVNVGKVFELCLAEIEKRTPANQTEPPTSRCIIM</sequence>
<comment type="similarity">
    <text evidence="11">Belongs to the small GTPase superfamily. Rheb family.</text>
</comment>
<dbReference type="eggNOG" id="KOG0395">
    <property type="taxonomic scope" value="Eukaryota"/>
</dbReference>
<dbReference type="OrthoDB" id="5976022at2759"/>
<dbReference type="GO" id="GO:0005525">
    <property type="term" value="F:GTP binding"/>
    <property type="evidence" value="ECO:0007669"/>
    <property type="project" value="UniProtKB-KW"/>
</dbReference>
<dbReference type="PRINTS" id="PR00449">
    <property type="entry name" value="RASTRNSFRMNG"/>
</dbReference>
<dbReference type="RefSeq" id="XP_007862102.1">
    <property type="nucleotide sequence ID" value="XM_007863911.1"/>
</dbReference>
<dbReference type="STRING" id="670483.S7QIF2"/>
<dbReference type="SMART" id="SM00173">
    <property type="entry name" value="RAS"/>
    <property type="match status" value="1"/>
</dbReference>
<gene>
    <name evidence="13" type="ORF">GLOTRDRAFT_109500</name>
</gene>
<dbReference type="SUPFAM" id="SSF52540">
    <property type="entry name" value="P-loop containing nucleoside triphosphate hydrolases"/>
    <property type="match status" value="1"/>
</dbReference>
<evidence type="ECO:0000256" key="11">
    <source>
        <dbReference type="ARBA" id="ARBA00037969"/>
    </source>
</evidence>
<dbReference type="KEGG" id="gtr:GLOTRDRAFT_109500"/>
<organism evidence="13 14">
    <name type="scientific">Gloeophyllum trabeum (strain ATCC 11539 / FP-39264 / Madison 617)</name>
    <name type="common">Brown rot fungus</name>
    <dbReference type="NCBI Taxonomy" id="670483"/>
    <lineage>
        <taxon>Eukaryota</taxon>
        <taxon>Fungi</taxon>
        <taxon>Dikarya</taxon>
        <taxon>Basidiomycota</taxon>
        <taxon>Agaricomycotina</taxon>
        <taxon>Agaricomycetes</taxon>
        <taxon>Gloeophyllales</taxon>
        <taxon>Gloeophyllaceae</taxon>
        <taxon>Gloeophyllum</taxon>
    </lineage>
</organism>
<dbReference type="InterPro" id="IPR027417">
    <property type="entry name" value="P-loop_NTPase"/>
</dbReference>
<name>S7QIF2_GLOTA</name>
<comment type="subcellular location">
    <subcellularLocation>
        <location evidence="1">Cell membrane</location>
        <topology evidence="1">Lipid-anchor</topology>
        <orientation evidence="1">Cytoplasmic side</orientation>
    </subcellularLocation>
</comment>
<dbReference type="FunFam" id="3.40.50.300:FF:000273">
    <property type="entry name" value="GTP-binding protein Rheb homolog"/>
    <property type="match status" value="1"/>
</dbReference>
<evidence type="ECO:0000256" key="4">
    <source>
        <dbReference type="ARBA" id="ARBA00022741"/>
    </source>
</evidence>
<dbReference type="Pfam" id="PF00071">
    <property type="entry name" value="Ras"/>
    <property type="match status" value="1"/>
</dbReference>
<dbReference type="AlphaFoldDB" id="S7QIF2"/>
<dbReference type="SMART" id="SM00175">
    <property type="entry name" value="RAB"/>
    <property type="match status" value="1"/>
</dbReference>
<dbReference type="OMA" id="SARHNEN"/>
<comment type="catalytic activity">
    <reaction evidence="12">
        <text>GTP + H2O = GDP + phosphate + H(+)</text>
        <dbReference type="Rhea" id="RHEA:19669"/>
        <dbReference type="ChEBI" id="CHEBI:15377"/>
        <dbReference type="ChEBI" id="CHEBI:15378"/>
        <dbReference type="ChEBI" id="CHEBI:37565"/>
        <dbReference type="ChEBI" id="CHEBI:43474"/>
        <dbReference type="ChEBI" id="CHEBI:58189"/>
    </reaction>
    <physiologicalReaction direction="left-to-right" evidence="12">
        <dbReference type="Rhea" id="RHEA:19670"/>
    </physiologicalReaction>
</comment>
<reference evidence="13 14" key="1">
    <citation type="journal article" date="2012" name="Science">
        <title>The Paleozoic origin of enzymatic lignin decomposition reconstructed from 31 fungal genomes.</title>
        <authorList>
            <person name="Floudas D."/>
            <person name="Binder M."/>
            <person name="Riley R."/>
            <person name="Barry K."/>
            <person name="Blanchette R.A."/>
            <person name="Henrissat B."/>
            <person name="Martinez A.T."/>
            <person name="Otillar R."/>
            <person name="Spatafora J.W."/>
            <person name="Yadav J.S."/>
            <person name="Aerts A."/>
            <person name="Benoit I."/>
            <person name="Boyd A."/>
            <person name="Carlson A."/>
            <person name="Copeland A."/>
            <person name="Coutinho P.M."/>
            <person name="de Vries R.P."/>
            <person name="Ferreira P."/>
            <person name="Findley K."/>
            <person name="Foster B."/>
            <person name="Gaskell J."/>
            <person name="Glotzer D."/>
            <person name="Gorecki P."/>
            <person name="Heitman J."/>
            <person name="Hesse C."/>
            <person name="Hori C."/>
            <person name="Igarashi K."/>
            <person name="Jurgens J.A."/>
            <person name="Kallen N."/>
            <person name="Kersten P."/>
            <person name="Kohler A."/>
            <person name="Kuees U."/>
            <person name="Kumar T.K.A."/>
            <person name="Kuo A."/>
            <person name="LaButti K."/>
            <person name="Larrondo L.F."/>
            <person name="Lindquist E."/>
            <person name="Ling A."/>
            <person name="Lombard V."/>
            <person name="Lucas S."/>
            <person name="Lundell T."/>
            <person name="Martin R."/>
            <person name="McLaughlin D.J."/>
            <person name="Morgenstern I."/>
            <person name="Morin E."/>
            <person name="Murat C."/>
            <person name="Nagy L.G."/>
            <person name="Nolan M."/>
            <person name="Ohm R.A."/>
            <person name="Patyshakuliyeva A."/>
            <person name="Rokas A."/>
            <person name="Ruiz-Duenas F.J."/>
            <person name="Sabat G."/>
            <person name="Salamov A."/>
            <person name="Samejima M."/>
            <person name="Schmutz J."/>
            <person name="Slot J.C."/>
            <person name="St John F."/>
            <person name="Stenlid J."/>
            <person name="Sun H."/>
            <person name="Sun S."/>
            <person name="Syed K."/>
            <person name="Tsang A."/>
            <person name="Wiebenga A."/>
            <person name="Young D."/>
            <person name="Pisabarro A."/>
            <person name="Eastwood D.C."/>
            <person name="Martin F."/>
            <person name="Cullen D."/>
            <person name="Grigoriev I.V."/>
            <person name="Hibbett D.S."/>
        </authorList>
    </citation>
    <scope>NUCLEOTIDE SEQUENCE [LARGE SCALE GENOMIC DNA]</scope>
    <source>
        <strain evidence="13 14">ATCC 11539</strain>
    </source>
</reference>
<evidence type="ECO:0000256" key="10">
    <source>
        <dbReference type="ARBA" id="ARBA00023289"/>
    </source>
</evidence>
<dbReference type="GeneID" id="19299049"/>
<keyword evidence="10" id="KW-0636">Prenylation</keyword>
<evidence type="ECO:0000256" key="3">
    <source>
        <dbReference type="ARBA" id="ARBA00022723"/>
    </source>
</evidence>
<dbReference type="InterPro" id="IPR001806">
    <property type="entry name" value="Small_GTPase"/>
</dbReference>
<evidence type="ECO:0000256" key="1">
    <source>
        <dbReference type="ARBA" id="ARBA00004342"/>
    </source>
</evidence>
<keyword evidence="4" id="KW-0547">Nucleotide-binding</keyword>
<dbReference type="SMART" id="SM00174">
    <property type="entry name" value="RHO"/>
    <property type="match status" value="1"/>
</dbReference>
<evidence type="ECO:0000256" key="2">
    <source>
        <dbReference type="ARBA" id="ARBA00022481"/>
    </source>
</evidence>
<evidence type="ECO:0000256" key="8">
    <source>
        <dbReference type="ARBA" id="ARBA00023136"/>
    </source>
</evidence>
<dbReference type="GO" id="GO:0005886">
    <property type="term" value="C:plasma membrane"/>
    <property type="evidence" value="ECO:0007669"/>
    <property type="project" value="UniProtKB-SubCell"/>
</dbReference>
<dbReference type="InterPro" id="IPR020849">
    <property type="entry name" value="Small_GTPase_Ras-type"/>
</dbReference>